<organism evidence="1 2">
    <name type="scientific">Pilimelia terevasa</name>
    <dbReference type="NCBI Taxonomy" id="53372"/>
    <lineage>
        <taxon>Bacteria</taxon>
        <taxon>Bacillati</taxon>
        <taxon>Actinomycetota</taxon>
        <taxon>Actinomycetes</taxon>
        <taxon>Micromonosporales</taxon>
        <taxon>Micromonosporaceae</taxon>
        <taxon>Pilimelia</taxon>
    </lineage>
</organism>
<sequence>MNGCPGQRGQRGDLTLPSASVRVPYVGRPDTQRWGIYAQAVAGWESILGRPAPAPTVLGAHGKPVLSPVLVEWLMGLPEGWVTDLGLPRTRALHVLGNGVVPQQAEAALRRLLCPHEWVLA</sequence>
<evidence type="ECO:0000313" key="1">
    <source>
        <dbReference type="EMBL" id="GGK40582.1"/>
    </source>
</evidence>
<gene>
    <name evidence="1" type="ORF">GCM10010124_36710</name>
</gene>
<keyword evidence="2" id="KW-1185">Reference proteome</keyword>
<name>A0A8J3BUR2_9ACTN</name>
<accession>A0A8J3BUR2</accession>
<dbReference type="InterPro" id="IPR029063">
    <property type="entry name" value="SAM-dependent_MTases_sf"/>
</dbReference>
<reference evidence="1" key="2">
    <citation type="submission" date="2020-09" db="EMBL/GenBank/DDBJ databases">
        <authorList>
            <person name="Sun Q."/>
            <person name="Ohkuma M."/>
        </authorList>
    </citation>
    <scope>NUCLEOTIDE SEQUENCE</scope>
    <source>
        <strain evidence="1">JCM 3091</strain>
    </source>
</reference>
<dbReference type="SUPFAM" id="SSF53335">
    <property type="entry name" value="S-adenosyl-L-methionine-dependent methyltransferases"/>
    <property type="match status" value="1"/>
</dbReference>
<reference evidence="1" key="1">
    <citation type="journal article" date="2014" name="Int. J. Syst. Evol. Microbiol.">
        <title>Complete genome sequence of Corynebacterium casei LMG S-19264T (=DSM 44701T), isolated from a smear-ripened cheese.</title>
        <authorList>
            <consortium name="US DOE Joint Genome Institute (JGI-PGF)"/>
            <person name="Walter F."/>
            <person name="Albersmeier A."/>
            <person name="Kalinowski J."/>
            <person name="Ruckert C."/>
        </authorList>
    </citation>
    <scope>NUCLEOTIDE SEQUENCE</scope>
    <source>
        <strain evidence="1">JCM 3091</strain>
    </source>
</reference>
<comment type="caution">
    <text evidence="1">The sequence shown here is derived from an EMBL/GenBank/DDBJ whole genome shotgun (WGS) entry which is preliminary data.</text>
</comment>
<dbReference type="AlphaFoldDB" id="A0A8J3BUR2"/>
<evidence type="ECO:0000313" key="2">
    <source>
        <dbReference type="Proteomes" id="UP000662200"/>
    </source>
</evidence>
<proteinExistence type="predicted"/>
<dbReference type="Proteomes" id="UP000662200">
    <property type="component" value="Unassembled WGS sequence"/>
</dbReference>
<protein>
    <submittedName>
        <fullName evidence="1">Uncharacterized protein</fullName>
    </submittedName>
</protein>
<dbReference type="EMBL" id="BMQC01000018">
    <property type="protein sequence ID" value="GGK40582.1"/>
    <property type="molecule type" value="Genomic_DNA"/>
</dbReference>